<proteinExistence type="predicted"/>
<gene>
    <name evidence="1" type="ORF">EKG37_03450</name>
</gene>
<dbReference type="RefSeq" id="WP_126406263.1">
    <property type="nucleotide sequence ID" value="NZ_RXNT01000002.1"/>
</dbReference>
<dbReference type="InterPro" id="IPR021321">
    <property type="entry name" value="DUF2922"/>
</dbReference>
<comment type="caution">
    <text evidence="1">The sequence shown here is derived from an EMBL/GenBank/DDBJ whole genome shotgun (WGS) entry which is preliminary data.</text>
</comment>
<protein>
    <submittedName>
        <fullName evidence="1">DUF2922 domain-containing protein</fullName>
    </submittedName>
</protein>
<reference evidence="1 2" key="1">
    <citation type="submission" date="2018-12" db="EMBL/GenBank/DDBJ databases">
        <title>Bacillus yapensis draft genome sequence.</title>
        <authorList>
            <person name="Yu L."/>
            <person name="Xu X."/>
            <person name="Tang X."/>
        </authorList>
    </citation>
    <scope>NUCLEOTIDE SEQUENCE [LARGE SCALE GENOMIC DNA]</scope>
    <source>
        <strain evidence="1 2">XXST-01</strain>
    </source>
</reference>
<organism evidence="1 2">
    <name type="scientific">Bacillus yapensis</name>
    <dbReference type="NCBI Taxonomy" id="2492960"/>
    <lineage>
        <taxon>Bacteria</taxon>
        <taxon>Bacillati</taxon>
        <taxon>Bacillota</taxon>
        <taxon>Bacilli</taxon>
        <taxon>Bacillales</taxon>
        <taxon>Bacillaceae</taxon>
        <taxon>Bacillus</taxon>
    </lineage>
</organism>
<dbReference type="Pfam" id="PF11148">
    <property type="entry name" value="DUF2922"/>
    <property type="match status" value="1"/>
</dbReference>
<dbReference type="AlphaFoldDB" id="A0A431WJE5"/>
<accession>A0A431WJE5</accession>
<dbReference type="EMBL" id="RXNT01000002">
    <property type="protein sequence ID" value="RTR35701.1"/>
    <property type="molecule type" value="Genomic_DNA"/>
</dbReference>
<dbReference type="Proteomes" id="UP000271374">
    <property type="component" value="Unassembled WGS sequence"/>
</dbReference>
<dbReference type="OrthoDB" id="2454247at2"/>
<keyword evidence="2" id="KW-1185">Reference proteome</keyword>
<evidence type="ECO:0000313" key="1">
    <source>
        <dbReference type="EMBL" id="RTR35701.1"/>
    </source>
</evidence>
<evidence type="ECO:0000313" key="2">
    <source>
        <dbReference type="Proteomes" id="UP000271374"/>
    </source>
</evidence>
<name>A0A431WJE5_9BACI</name>
<sequence length="70" mass="7627">MAKQLEMQFVTEIGQTTITLEAPKEPIDPVAVKAAMDEVVASEAFYSAKGKLVAAKGARLIDRNVTEYEI</sequence>